<dbReference type="PROSITE" id="PS51257">
    <property type="entry name" value="PROKAR_LIPOPROTEIN"/>
    <property type="match status" value="1"/>
</dbReference>
<dbReference type="Proteomes" id="UP000070258">
    <property type="component" value="Unassembled WGS sequence"/>
</dbReference>
<feature type="region of interest" description="Disordered" evidence="1">
    <location>
        <begin position="179"/>
        <end position="220"/>
    </location>
</feature>
<feature type="compositionally biased region" description="Basic and acidic residues" evidence="1">
    <location>
        <begin position="179"/>
        <end position="191"/>
    </location>
</feature>
<gene>
    <name evidence="4" type="ORF">AXK60_22725</name>
</gene>
<feature type="signal peptide" evidence="3">
    <location>
        <begin position="1"/>
        <end position="22"/>
    </location>
</feature>
<feature type="compositionally biased region" description="Low complexity" evidence="1">
    <location>
        <begin position="115"/>
        <end position="127"/>
    </location>
</feature>
<comment type="caution">
    <text evidence="4">The sequence shown here is derived from an EMBL/GenBank/DDBJ whole genome shotgun (WGS) entry which is preliminary data.</text>
</comment>
<evidence type="ECO:0000256" key="2">
    <source>
        <dbReference type="SAM" id="Phobius"/>
    </source>
</evidence>
<dbReference type="EMBL" id="LSRF01000009">
    <property type="protein sequence ID" value="KXP13921.1"/>
    <property type="molecule type" value="Genomic_DNA"/>
</dbReference>
<reference evidence="5" key="1">
    <citation type="submission" date="2016-02" db="EMBL/GenBank/DDBJ databases">
        <authorList>
            <person name="Wen L."/>
            <person name="He K."/>
            <person name="Yang H."/>
        </authorList>
    </citation>
    <scope>NUCLEOTIDE SEQUENCE [LARGE SCALE GENOMIC DNA]</scope>
    <source>
        <strain evidence="5">JCM 15929</strain>
    </source>
</reference>
<dbReference type="RefSeq" id="WP_068570357.1">
    <property type="nucleotide sequence ID" value="NZ_LSRF01000009.1"/>
</dbReference>
<evidence type="ECO:0000256" key="3">
    <source>
        <dbReference type="SAM" id="SignalP"/>
    </source>
</evidence>
<evidence type="ECO:0000256" key="1">
    <source>
        <dbReference type="SAM" id="MobiDB-lite"/>
    </source>
</evidence>
<keyword evidence="2" id="KW-1133">Transmembrane helix</keyword>
<evidence type="ECO:0000313" key="4">
    <source>
        <dbReference type="EMBL" id="KXP13921.1"/>
    </source>
</evidence>
<feature type="region of interest" description="Disordered" evidence="1">
    <location>
        <begin position="107"/>
        <end position="133"/>
    </location>
</feature>
<dbReference type="AlphaFoldDB" id="A0A138ATZ3"/>
<proteinExistence type="predicted"/>
<keyword evidence="2" id="KW-0812">Transmembrane</keyword>
<feature type="chain" id="PRO_5007483651" evidence="3">
    <location>
        <begin position="23"/>
        <end position="220"/>
    </location>
</feature>
<protein>
    <submittedName>
        <fullName evidence="4">Uncharacterized protein</fullName>
    </submittedName>
</protein>
<keyword evidence="2" id="KW-0472">Membrane</keyword>
<name>A0A138ATZ3_9ACTN</name>
<feature type="transmembrane region" description="Helical" evidence="2">
    <location>
        <begin position="148"/>
        <end position="170"/>
    </location>
</feature>
<sequence length="220" mass="23126">MTTRKHIAAVALLAVLTVPALAGCDGGSSQPANATAVSDPSLARAAAVRQQAAAAEEACVARGTNRATCTAYGSDIAVTYPGACHLELDKPLDKWRVESCADDLREAEAQGKPIPTTATPTATAAPAQQASSSERGIGSAISGLLSTLLSLAMGFVCIFGIPGVIGYVIYRRVRADRRERAHARDVHREEGSWQEGGDTYSPYAEPHQYAPTEPDHNPWA</sequence>
<accession>A0A138ATZ3</accession>
<evidence type="ECO:0000313" key="5">
    <source>
        <dbReference type="Proteomes" id="UP000070258"/>
    </source>
</evidence>
<dbReference type="STRING" id="239498.AXK60_22725"/>
<keyword evidence="3" id="KW-0732">Signal</keyword>
<organism evidence="4 5">
    <name type="scientific">Tsukamurella pseudospumae</name>
    <dbReference type="NCBI Taxonomy" id="239498"/>
    <lineage>
        <taxon>Bacteria</taxon>
        <taxon>Bacillati</taxon>
        <taxon>Actinomycetota</taxon>
        <taxon>Actinomycetes</taxon>
        <taxon>Mycobacteriales</taxon>
        <taxon>Tsukamurellaceae</taxon>
        <taxon>Tsukamurella</taxon>
    </lineage>
</organism>